<evidence type="ECO:0000313" key="3">
    <source>
        <dbReference type="EMBL" id="GAB0135883.1"/>
    </source>
</evidence>
<feature type="compositionally biased region" description="Basic and acidic residues" evidence="1">
    <location>
        <begin position="229"/>
        <end position="256"/>
    </location>
</feature>
<keyword evidence="4" id="KW-1185">Reference proteome</keyword>
<evidence type="ECO:0000259" key="2">
    <source>
        <dbReference type="Pfam" id="PF12572"/>
    </source>
</evidence>
<sequence length="317" mass="34115">MSSIGPQLPADLTKRKRTPDSDDAHNPSPPSKQARRDAAGAANNEEINMNMSDSDQDIGPSAPPATSPEAEPAIPSNAHEIDLSDSDSDTGPAQPRQPQPQPRHRASPSSPSSEDEDEDDYGPSLPSLTTARPPIGPTLPSSEPAPQRDTWMLAPPPQTAYSERDPTRLRARKFASKPSAKRPSSPGNLSSIWTETPQEKLRRQRDALLGRAPSACAGPGPGPLPARDSIQEQRDRRIAESIDATRGKSLYDEHSQTRKHAAASSGAKIEDDDDPSKRAFDREKDMAVGAKIGTKARTELISKSANFGARFQKGSFL</sequence>
<reference evidence="4" key="1">
    <citation type="submission" date="2024-06" db="EMBL/GenBank/DDBJ databases">
        <title>Draft Genome Sequences of Epichloe bromicola Strains Isolated from Elymus ciliaris.</title>
        <authorList>
            <consortium name="Epichloe bromicola genome sequencing consortium"/>
            <person name="Miura A."/>
            <person name="Imano S."/>
            <person name="Ashida A."/>
            <person name="Sato I."/>
            <person name="Chiba S."/>
            <person name="Tanaka A."/>
            <person name="Camagna M."/>
            <person name="Takemoto D."/>
        </authorList>
    </citation>
    <scope>NUCLEOTIDE SEQUENCE [LARGE SCALE GENOMIC DNA]</scope>
    <source>
        <strain evidence="4">DP</strain>
    </source>
</reference>
<protein>
    <recommendedName>
        <fullName evidence="2">DUF3752 domain-containing protein</fullName>
    </recommendedName>
</protein>
<dbReference type="Proteomes" id="UP001562357">
    <property type="component" value="Unassembled WGS sequence"/>
</dbReference>
<feature type="compositionally biased region" description="Low complexity" evidence="1">
    <location>
        <begin position="176"/>
        <end position="186"/>
    </location>
</feature>
<feature type="domain" description="DUF3752" evidence="2">
    <location>
        <begin position="155"/>
        <end position="312"/>
    </location>
</feature>
<feature type="compositionally biased region" description="Basic and acidic residues" evidence="1">
    <location>
        <begin position="275"/>
        <end position="285"/>
    </location>
</feature>
<dbReference type="PANTHER" id="PTHR46370">
    <property type="entry name" value="GPALPP MOTIFS-CONTAINING PROTEIN 1"/>
    <property type="match status" value="1"/>
</dbReference>
<dbReference type="InterPro" id="IPR022226">
    <property type="entry name" value="DUF3752"/>
</dbReference>
<evidence type="ECO:0000256" key="1">
    <source>
        <dbReference type="SAM" id="MobiDB-lite"/>
    </source>
</evidence>
<proteinExistence type="predicted"/>
<feature type="compositionally biased region" description="Low complexity" evidence="1">
    <location>
        <begin position="67"/>
        <end position="76"/>
    </location>
</feature>
<feature type="region of interest" description="Disordered" evidence="1">
    <location>
        <begin position="1"/>
        <end position="285"/>
    </location>
</feature>
<dbReference type="InterPro" id="IPR046331">
    <property type="entry name" value="GPAM1-like"/>
</dbReference>
<dbReference type="PANTHER" id="PTHR46370:SF1">
    <property type="entry name" value="GPALPP MOTIFS-CONTAINING PROTEIN 1"/>
    <property type="match status" value="1"/>
</dbReference>
<comment type="caution">
    <text evidence="3">The sequence shown here is derived from an EMBL/GenBank/DDBJ whole genome shotgun (WGS) entry which is preliminary data.</text>
</comment>
<organism evidence="3 4">
    <name type="scientific">Epichloe bromicola</name>
    <dbReference type="NCBI Taxonomy" id="79588"/>
    <lineage>
        <taxon>Eukaryota</taxon>
        <taxon>Fungi</taxon>
        <taxon>Dikarya</taxon>
        <taxon>Ascomycota</taxon>
        <taxon>Pezizomycotina</taxon>
        <taxon>Sordariomycetes</taxon>
        <taxon>Hypocreomycetidae</taxon>
        <taxon>Hypocreales</taxon>
        <taxon>Clavicipitaceae</taxon>
        <taxon>Epichloe</taxon>
    </lineage>
</organism>
<name>A0ABQ0CR07_9HYPO</name>
<evidence type="ECO:0000313" key="4">
    <source>
        <dbReference type="Proteomes" id="UP001562357"/>
    </source>
</evidence>
<feature type="compositionally biased region" description="Polar residues" evidence="1">
    <location>
        <begin position="187"/>
        <end position="196"/>
    </location>
</feature>
<feature type="compositionally biased region" description="Basic and acidic residues" evidence="1">
    <location>
        <begin position="197"/>
        <end position="208"/>
    </location>
</feature>
<dbReference type="EMBL" id="BAAFGZ010000155">
    <property type="protein sequence ID" value="GAB0135883.1"/>
    <property type="molecule type" value="Genomic_DNA"/>
</dbReference>
<gene>
    <name evidence="3" type="primary">g4205</name>
    <name evidence="3" type="ORF">EsDP_00004205</name>
</gene>
<accession>A0ABQ0CR07</accession>
<dbReference type="Pfam" id="PF12572">
    <property type="entry name" value="DUF3752"/>
    <property type="match status" value="1"/>
</dbReference>